<evidence type="ECO:0008006" key="5">
    <source>
        <dbReference type="Google" id="ProtNLM"/>
    </source>
</evidence>
<keyword evidence="2" id="KW-0472">Membrane</keyword>
<keyword evidence="2" id="KW-0812">Transmembrane</keyword>
<feature type="region of interest" description="Disordered" evidence="1">
    <location>
        <begin position="113"/>
        <end position="141"/>
    </location>
</feature>
<evidence type="ECO:0000256" key="2">
    <source>
        <dbReference type="SAM" id="Phobius"/>
    </source>
</evidence>
<keyword evidence="4" id="KW-1185">Reference proteome</keyword>
<feature type="transmembrane region" description="Helical" evidence="2">
    <location>
        <begin position="44"/>
        <end position="67"/>
    </location>
</feature>
<dbReference type="Proteomes" id="UP001500642">
    <property type="component" value="Unassembled WGS sequence"/>
</dbReference>
<comment type="caution">
    <text evidence="3">The sequence shown here is derived from an EMBL/GenBank/DDBJ whole genome shotgun (WGS) entry which is preliminary data.</text>
</comment>
<accession>A0ABP8JIS1</accession>
<dbReference type="EMBL" id="BAABGL010000012">
    <property type="protein sequence ID" value="GAA4391221.1"/>
    <property type="molecule type" value="Genomic_DNA"/>
</dbReference>
<evidence type="ECO:0000313" key="4">
    <source>
        <dbReference type="Proteomes" id="UP001500642"/>
    </source>
</evidence>
<organism evidence="3 4">
    <name type="scientific">Brevibacterium pityocampae</name>
    <dbReference type="NCBI Taxonomy" id="506594"/>
    <lineage>
        <taxon>Bacteria</taxon>
        <taxon>Bacillati</taxon>
        <taxon>Actinomycetota</taxon>
        <taxon>Actinomycetes</taxon>
        <taxon>Micrococcales</taxon>
        <taxon>Brevibacteriaceae</taxon>
        <taxon>Brevibacterium</taxon>
    </lineage>
</organism>
<feature type="transmembrane region" description="Helical" evidence="2">
    <location>
        <begin position="87"/>
        <end position="103"/>
    </location>
</feature>
<keyword evidence="2" id="KW-1133">Transmembrane helix</keyword>
<name>A0ABP8JIS1_9MICO</name>
<proteinExistence type="predicted"/>
<dbReference type="RefSeq" id="WP_295687511.1">
    <property type="nucleotide sequence ID" value="NZ_BAABGL010000012.1"/>
</dbReference>
<reference evidence="4" key="1">
    <citation type="journal article" date="2019" name="Int. J. Syst. Evol. Microbiol.">
        <title>The Global Catalogue of Microorganisms (GCM) 10K type strain sequencing project: providing services to taxonomists for standard genome sequencing and annotation.</title>
        <authorList>
            <consortium name="The Broad Institute Genomics Platform"/>
            <consortium name="The Broad Institute Genome Sequencing Center for Infectious Disease"/>
            <person name="Wu L."/>
            <person name="Ma J."/>
        </authorList>
    </citation>
    <scope>NUCLEOTIDE SEQUENCE [LARGE SCALE GENOMIC DNA]</scope>
    <source>
        <strain evidence="4">JCM 17808</strain>
    </source>
</reference>
<feature type="transmembrane region" description="Helical" evidence="2">
    <location>
        <begin position="12"/>
        <end position="32"/>
    </location>
</feature>
<evidence type="ECO:0000313" key="3">
    <source>
        <dbReference type="EMBL" id="GAA4391221.1"/>
    </source>
</evidence>
<gene>
    <name evidence="3" type="ORF">GCM10023167_18380</name>
</gene>
<evidence type="ECO:0000256" key="1">
    <source>
        <dbReference type="SAM" id="MobiDB-lite"/>
    </source>
</evidence>
<protein>
    <recommendedName>
        <fullName evidence="5">Lycopene cyclase domain-containing protein</fullName>
    </recommendedName>
</protein>
<sequence length="141" mass="15675">MLGVRGHDIGELMAWGLMGLPVLIALVFAWWFSSVHARRQAWVVIAGIALIAVFAAGVDMLTQASYWWGWTVRQRYLLDLAESAGELASISVIMLSCLWFVFIQGRPRYGRHSVHHRPPGDPAPRSIDTPPPARTSGPDDR</sequence>